<keyword evidence="3" id="KW-0808">Transferase</keyword>
<dbReference type="Gene3D" id="1.10.510.10">
    <property type="entry name" value="Transferase(Phosphotransferase) domain 1"/>
    <property type="match status" value="1"/>
</dbReference>
<proteinExistence type="predicted"/>
<dbReference type="EC" id="2.7.11.1" evidence="1"/>
<keyword evidence="4" id="KW-0547">Nucleotide-binding</keyword>
<dbReference type="SUPFAM" id="SSF56112">
    <property type="entry name" value="Protein kinase-like (PK-like)"/>
    <property type="match status" value="1"/>
</dbReference>
<evidence type="ECO:0000313" key="11">
    <source>
        <dbReference type="Proteomes" id="UP001620234"/>
    </source>
</evidence>
<evidence type="ECO:0000256" key="1">
    <source>
        <dbReference type="ARBA" id="ARBA00012513"/>
    </source>
</evidence>
<name>A0ABW8L9V6_9GAMM</name>
<evidence type="ECO:0000256" key="6">
    <source>
        <dbReference type="ARBA" id="ARBA00022840"/>
    </source>
</evidence>
<evidence type="ECO:0000256" key="2">
    <source>
        <dbReference type="ARBA" id="ARBA00022527"/>
    </source>
</evidence>
<gene>
    <name evidence="10" type="ORF">ACI2I3_10120</name>
</gene>
<dbReference type="GO" id="GO:0016301">
    <property type="term" value="F:kinase activity"/>
    <property type="evidence" value="ECO:0007669"/>
    <property type="project" value="UniProtKB-KW"/>
</dbReference>
<dbReference type="InterPro" id="IPR000719">
    <property type="entry name" value="Prot_kinase_dom"/>
</dbReference>
<dbReference type="EMBL" id="JBJDPD010000020">
    <property type="protein sequence ID" value="MFK4001690.1"/>
    <property type="molecule type" value="Genomic_DNA"/>
</dbReference>
<organism evidence="10 11">
    <name type="scientific">Psychrobacter namhaensis</name>
    <dbReference type="NCBI Taxonomy" id="292734"/>
    <lineage>
        <taxon>Bacteria</taxon>
        <taxon>Pseudomonadati</taxon>
        <taxon>Pseudomonadota</taxon>
        <taxon>Gammaproteobacteria</taxon>
        <taxon>Moraxellales</taxon>
        <taxon>Moraxellaceae</taxon>
        <taxon>Psychrobacter</taxon>
    </lineage>
</organism>
<evidence type="ECO:0000259" key="9">
    <source>
        <dbReference type="PROSITE" id="PS50011"/>
    </source>
</evidence>
<accession>A0ABW8L9V6</accession>
<keyword evidence="11" id="KW-1185">Reference proteome</keyword>
<comment type="catalytic activity">
    <reaction evidence="8">
        <text>L-seryl-[protein] + ATP = O-phospho-L-seryl-[protein] + ADP + H(+)</text>
        <dbReference type="Rhea" id="RHEA:17989"/>
        <dbReference type="Rhea" id="RHEA-COMP:9863"/>
        <dbReference type="Rhea" id="RHEA-COMP:11604"/>
        <dbReference type="ChEBI" id="CHEBI:15378"/>
        <dbReference type="ChEBI" id="CHEBI:29999"/>
        <dbReference type="ChEBI" id="CHEBI:30616"/>
        <dbReference type="ChEBI" id="CHEBI:83421"/>
        <dbReference type="ChEBI" id="CHEBI:456216"/>
        <dbReference type="EC" id="2.7.11.1"/>
    </reaction>
</comment>
<keyword evidence="5 10" id="KW-0418">Kinase</keyword>
<evidence type="ECO:0000256" key="5">
    <source>
        <dbReference type="ARBA" id="ARBA00022777"/>
    </source>
</evidence>
<keyword evidence="6" id="KW-0067">ATP-binding</keyword>
<evidence type="ECO:0000313" key="10">
    <source>
        <dbReference type="EMBL" id="MFK4001690.1"/>
    </source>
</evidence>
<comment type="caution">
    <text evidence="10">The sequence shown here is derived from an EMBL/GenBank/DDBJ whole genome shotgun (WGS) entry which is preliminary data.</text>
</comment>
<reference evidence="10 11" key="1">
    <citation type="submission" date="2024-11" db="EMBL/GenBank/DDBJ databases">
        <title>The Natural Products Discovery Center: Release of the First 8490 Sequenced Strains for Exploring Actinobacteria Biosynthetic Diversity.</title>
        <authorList>
            <person name="Kalkreuter E."/>
            <person name="Kautsar S.A."/>
            <person name="Yang D."/>
            <person name="Bader C.D."/>
            <person name="Teijaro C.N."/>
            <person name="Fluegel L."/>
            <person name="Davis C.M."/>
            <person name="Simpson J.R."/>
            <person name="Lauterbach L."/>
            <person name="Steele A.D."/>
            <person name="Gui C."/>
            <person name="Meng S."/>
            <person name="Li G."/>
            <person name="Viehrig K."/>
            <person name="Ye F."/>
            <person name="Su P."/>
            <person name="Kiefer A.F."/>
            <person name="Nichols A."/>
            <person name="Cepeda A.J."/>
            <person name="Yan W."/>
            <person name="Fan B."/>
            <person name="Jiang Y."/>
            <person name="Adhikari A."/>
            <person name="Zheng C.-J."/>
            <person name="Schuster L."/>
            <person name="Cowan T.M."/>
            <person name="Smanski M.J."/>
            <person name="Chevrette M.G."/>
            <person name="De Carvalho L.P.S."/>
            <person name="Shen B."/>
        </authorList>
    </citation>
    <scope>NUCLEOTIDE SEQUENCE [LARGE SCALE GENOMIC DNA]</scope>
    <source>
        <strain evidence="10 11">NPDC077433</strain>
    </source>
</reference>
<dbReference type="RefSeq" id="WP_404672272.1">
    <property type="nucleotide sequence ID" value="NZ_JBJDPD010000020.1"/>
</dbReference>
<sequence length="335" mass="37425">MKNHTMKNNASNPSIIQALQAHAQQLLPTVTQVLIALQYSEIVHQRLAQQNTETRHPNTHCYQGLTRATHPQFGNVMIKWQLTSHDSDFSFDLNHEVAILKALDGLSKTQSNAMAIAPSLLAYHNVEVQDLGARQQLTALVMPHYPNGNLAKQLTAQQYGSLTTKQKHHFIVQAAHLIANLHHAGWLHNDIKPSNLLLADMPIGSADNSGRVPDLLLTDFALAERLDKPKKVSAAGTPAYLAPERWHGQSATVQSDIYAFGIMMVEILMGERPFKIPTHSRDSVMDWAIQHCQQPVPKLPSEYSRYQFIVDGALAKRVEKRYKRIEAVLVDLVGL</sequence>
<dbReference type="PROSITE" id="PS50011">
    <property type="entry name" value="PROTEIN_KINASE_DOM"/>
    <property type="match status" value="1"/>
</dbReference>
<evidence type="ECO:0000256" key="8">
    <source>
        <dbReference type="ARBA" id="ARBA00048679"/>
    </source>
</evidence>
<keyword evidence="2" id="KW-0723">Serine/threonine-protein kinase</keyword>
<evidence type="ECO:0000256" key="3">
    <source>
        <dbReference type="ARBA" id="ARBA00022679"/>
    </source>
</evidence>
<evidence type="ECO:0000256" key="4">
    <source>
        <dbReference type="ARBA" id="ARBA00022741"/>
    </source>
</evidence>
<feature type="domain" description="Protein kinase" evidence="9">
    <location>
        <begin position="62"/>
        <end position="335"/>
    </location>
</feature>
<evidence type="ECO:0000256" key="7">
    <source>
        <dbReference type="ARBA" id="ARBA00047899"/>
    </source>
</evidence>
<dbReference type="PANTHER" id="PTHR43671">
    <property type="entry name" value="SERINE/THREONINE-PROTEIN KINASE NEK"/>
    <property type="match status" value="1"/>
</dbReference>
<dbReference type="SMART" id="SM00220">
    <property type="entry name" value="S_TKc"/>
    <property type="match status" value="1"/>
</dbReference>
<protein>
    <recommendedName>
        <fullName evidence="1">non-specific serine/threonine protein kinase</fullName>
        <ecNumber evidence="1">2.7.11.1</ecNumber>
    </recommendedName>
</protein>
<comment type="catalytic activity">
    <reaction evidence="7">
        <text>L-threonyl-[protein] + ATP = O-phospho-L-threonyl-[protein] + ADP + H(+)</text>
        <dbReference type="Rhea" id="RHEA:46608"/>
        <dbReference type="Rhea" id="RHEA-COMP:11060"/>
        <dbReference type="Rhea" id="RHEA-COMP:11605"/>
        <dbReference type="ChEBI" id="CHEBI:15378"/>
        <dbReference type="ChEBI" id="CHEBI:30013"/>
        <dbReference type="ChEBI" id="CHEBI:30616"/>
        <dbReference type="ChEBI" id="CHEBI:61977"/>
        <dbReference type="ChEBI" id="CHEBI:456216"/>
        <dbReference type="EC" id="2.7.11.1"/>
    </reaction>
</comment>
<dbReference type="InterPro" id="IPR011009">
    <property type="entry name" value="Kinase-like_dom_sf"/>
</dbReference>
<dbReference type="InterPro" id="IPR050660">
    <property type="entry name" value="NEK_Ser/Thr_kinase"/>
</dbReference>
<dbReference type="Proteomes" id="UP001620234">
    <property type="component" value="Unassembled WGS sequence"/>
</dbReference>
<dbReference type="Pfam" id="PF00069">
    <property type="entry name" value="Pkinase"/>
    <property type="match status" value="1"/>
</dbReference>
<dbReference type="PANTHER" id="PTHR43671:SF98">
    <property type="entry name" value="SERINE_THREONINE-PROTEIN KINASE NEK11"/>
    <property type="match status" value="1"/>
</dbReference>